<reference evidence="2" key="2">
    <citation type="journal article" date="2021" name="Microbiome">
        <title>Successional dynamics and alternative stable states in a saline activated sludge microbial community over 9 years.</title>
        <authorList>
            <person name="Wang Y."/>
            <person name="Ye J."/>
            <person name="Ju F."/>
            <person name="Liu L."/>
            <person name="Boyd J.A."/>
            <person name="Deng Y."/>
            <person name="Parks D.H."/>
            <person name="Jiang X."/>
            <person name="Yin X."/>
            <person name="Woodcroft B.J."/>
            <person name="Tyson G.W."/>
            <person name="Hugenholtz P."/>
            <person name="Polz M.F."/>
            <person name="Zhang T."/>
        </authorList>
    </citation>
    <scope>NUCLEOTIDE SEQUENCE</scope>
    <source>
        <strain evidence="2">HKST-UBA02</strain>
    </source>
</reference>
<evidence type="ECO:0000256" key="1">
    <source>
        <dbReference type="SAM" id="MobiDB-lite"/>
    </source>
</evidence>
<dbReference type="Proteomes" id="UP000699691">
    <property type="component" value="Unassembled WGS sequence"/>
</dbReference>
<name>A0A955RX97_UNCKA</name>
<evidence type="ECO:0000313" key="2">
    <source>
        <dbReference type="EMBL" id="MCA9397843.1"/>
    </source>
</evidence>
<accession>A0A955RX97</accession>
<proteinExistence type="predicted"/>
<feature type="region of interest" description="Disordered" evidence="1">
    <location>
        <begin position="1"/>
        <end position="32"/>
    </location>
</feature>
<evidence type="ECO:0000313" key="3">
    <source>
        <dbReference type="Proteomes" id="UP000699691"/>
    </source>
</evidence>
<protein>
    <submittedName>
        <fullName evidence="2">Uncharacterized protein</fullName>
    </submittedName>
</protein>
<dbReference type="AlphaFoldDB" id="A0A955RX97"/>
<reference evidence="2" key="1">
    <citation type="submission" date="2020-04" db="EMBL/GenBank/DDBJ databases">
        <authorList>
            <person name="Zhang T."/>
        </authorList>
    </citation>
    <scope>NUCLEOTIDE SEQUENCE</scope>
    <source>
        <strain evidence="2">HKST-UBA02</strain>
    </source>
</reference>
<gene>
    <name evidence="2" type="ORF">KC573_03360</name>
</gene>
<organism evidence="2 3">
    <name type="scientific">candidate division WWE3 bacterium</name>
    <dbReference type="NCBI Taxonomy" id="2053526"/>
    <lineage>
        <taxon>Bacteria</taxon>
        <taxon>Katanobacteria</taxon>
    </lineage>
</organism>
<dbReference type="EMBL" id="JAGQKY010000164">
    <property type="protein sequence ID" value="MCA9397843.1"/>
    <property type="molecule type" value="Genomic_DNA"/>
</dbReference>
<sequence>MNEAKLGLHQKYSTEERFKAEQNSSSPTNPEKRKIETLLAQTGALVSDHVTVLPFEGLDDPEAFGSEKVTKRETEALHQQEVYLMHELMPYSESYTVSELIRTQDKKKMWKIISEAVNDESIISEFGGEIPDLSNLTPYEAFKLAGLIVAEQVTYDHLIADQEHSLDYMSRSKQLWWETLKKLSKKRFNEQVKLYKSKLDQMTPDEILGEGYGVCRHMALSAVGVFNVLKEHQQGDSLRDTYMFYYAPGGKALRPSASDDLHAYNVLLHVGEDIPGGGREITLSVIDPTWAQGENLDLDQTYRRISSTLGFLRVYGDKLNLNSPATEVNQLANQVLERVKTMPHHFGQFKDWVAAIKYSSNEDVGTHEYGVVSHVLESTTYSGEKALALSWLYQTPETALPFHLNGKETRIIKERYRYPIYNEVSKLSDLDNDYLAGMGYLKQHVKRDFRRAVDSIGSGSELTTGDTALGTAMARIMAAEKIFNPKAKVMLKSYCDEIKKQGLQSMDLFDALVAFDKAEKEYVTTK</sequence>
<comment type="caution">
    <text evidence="2">The sequence shown here is derived from an EMBL/GenBank/DDBJ whole genome shotgun (WGS) entry which is preliminary data.</text>
</comment>